<gene>
    <name evidence="1" type="ORF">MUY27_16255</name>
</gene>
<accession>A0A9X1X568</accession>
<keyword evidence="2" id="KW-1185">Reference proteome</keyword>
<dbReference type="RefSeq" id="WP_245131750.1">
    <property type="nucleotide sequence ID" value="NZ_JALJEJ010000009.1"/>
</dbReference>
<reference evidence="1" key="1">
    <citation type="submission" date="2022-04" db="EMBL/GenBank/DDBJ databases">
        <title>Mucilaginibacter sp. RS28 isolated from freshwater.</title>
        <authorList>
            <person name="Ko S.-R."/>
        </authorList>
    </citation>
    <scope>NUCLEOTIDE SEQUENCE</scope>
    <source>
        <strain evidence="1">RS28</strain>
    </source>
</reference>
<dbReference type="EMBL" id="JALJEJ010000009">
    <property type="protein sequence ID" value="MCJ8211272.1"/>
    <property type="molecule type" value="Genomic_DNA"/>
</dbReference>
<dbReference type="Pfam" id="PF19891">
    <property type="entry name" value="DUF6364"/>
    <property type="match status" value="1"/>
</dbReference>
<evidence type="ECO:0000313" key="1">
    <source>
        <dbReference type="EMBL" id="MCJ8211272.1"/>
    </source>
</evidence>
<organism evidence="1 2">
    <name type="scientific">Mucilaginibacter straminoryzae</name>
    <dbReference type="NCBI Taxonomy" id="2932774"/>
    <lineage>
        <taxon>Bacteria</taxon>
        <taxon>Pseudomonadati</taxon>
        <taxon>Bacteroidota</taxon>
        <taxon>Sphingobacteriia</taxon>
        <taxon>Sphingobacteriales</taxon>
        <taxon>Sphingobacteriaceae</taxon>
        <taxon>Mucilaginibacter</taxon>
    </lineage>
</organism>
<evidence type="ECO:0000313" key="2">
    <source>
        <dbReference type="Proteomes" id="UP001139450"/>
    </source>
</evidence>
<dbReference type="Proteomes" id="UP001139450">
    <property type="component" value="Unassembled WGS sequence"/>
</dbReference>
<dbReference type="AlphaFoldDB" id="A0A9X1X568"/>
<name>A0A9X1X568_9SPHI</name>
<dbReference type="InterPro" id="IPR045944">
    <property type="entry name" value="DUF6364"/>
</dbReference>
<proteinExistence type="predicted"/>
<comment type="caution">
    <text evidence="1">The sequence shown here is derived from an EMBL/GenBank/DDBJ whole genome shotgun (WGS) entry which is preliminary data.</text>
</comment>
<protein>
    <submittedName>
        <fullName evidence="1">DUF6364 family protein</fullName>
    </submittedName>
</protein>
<sequence length="93" mass="10582">MATTKLTLSIEADTIEKAKKYAKKQHTSLSKLFTNFVNEVAGESKNEDDPLLKKIKETEPSEVVRALTGIIKMPDNFDVKEAKYQYLKEKYGL</sequence>